<dbReference type="InterPro" id="IPR010982">
    <property type="entry name" value="Lambda_DNA-bd_dom_sf"/>
</dbReference>
<sequence length="347" mass="37075">MSRSLLAGTRIRNSRMALGMKQAELAKACGISASYLNLIEHNRRRIGGSLLLRIAEALGADPSAIGEGAESALLASLESAADKHPEATAERANADELASRFPGWARLIGVQFLENARLEQVVDRLDDRLTHDPFLSASMHNVLTSVTAIRSASGILAGGEPVEPEWQRRFARNIHEDSRRLADATESLVGYLDAEADDRGTGSLPQDEVEQWLMTRGWMFEELERDAATPLAAIVDGADEIGSLAARELALGYLAQYAADVAAIPKPSLDVALGNTEEPLALADMLGVPLPALFRRLATLAPGALSDQGPFGLVGCDASGTLVSRKPLPDFDLPRLGGACPLWPARK</sequence>
<name>A0A6B0Y0R4_9RHOB</name>
<protein>
    <submittedName>
        <fullName evidence="5">Helix-turn-helix domain-containing protein</fullName>
    </submittedName>
</protein>
<evidence type="ECO:0000256" key="1">
    <source>
        <dbReference type="ARBA" id="ARBA00023015"/>
    </source>
</evidence>
<dbReference type="SUPFAM" id="SSF47413">
    <property type="entry name" value="lambda repressor-like DNA-binding domains"/>
    <property type="match status" value="1"/>
</dbReference>
<feature type="non-terminal residue" evidence="5">
    <location>
        <position position="347"/>
    </location>
</feature>
<keyword evidence="1" id="KW-0805">Transcription regulation</keyword>
<evidence type="ECO:0000256" key="3">
    <source>
        <dbReference type="ARBA" id="ARBA00023163"/>
    </source>
</evidence>
<evidence type="ECO:0000313" key="5">
    <source>
        <dbReference type="EMBL" id="MXY33320.1"/>
    </source>
</evidence>
<dbReference type="PROSITE" id="PS50943">
    <property type="entry name" value="HTH_CROC1"/>
    <property type="match status" value="1"/>
</dbReference>
<dbReference type="AlphaFoldDB" id="A0A6B0Y0R4"/>
<dbReference type="SMART" id="SM00530">
    <property type="entry name" value="HTH_XRE"/>
    <property type="match status" value="1"/>
</dbReference>
<dbReference type="GO" id="GO:0003700">
    <property type="term" value="F:DNA-binding transcription factor activity"/>
    <property type="evidence" value="ECO:0007669"/>
    <property type="project" value="TreeGrafter"/>
</dbReference>
<accession>A0A6B0Y0R4</accession>
<dbReference type="InterPro" id="IPR050807">
    <property type="entry name" value="TransReg_Diox_bact_type"/>
</dbReference>
<feature type="domain" description="HTH cro/C1-type" evidence="4">
    <location>
        <begin position="11"/>
        <end position="65"/>
    </location>
</feature>
<dbReference type="EMBL" id="VXRY01000172">
    <property type="protein sequence ID" value="MXY33320.1"/>
    <property type="molecule type" value="Genomic_DNA"/>
</dbReference>
<dbReference type="CDD" id="cd00093">
    <property type="entry name" value="HTH_XRE"/>
    <property type="match status" value="1"/>
</dbReference>
<dbReference type="Pfam" id="PF01381">
    <property type="entry name" value="HTH_3"/>
    <property type="match status" value="1"/>
</dbReference>
<keyword evidence="3" id="KW-0804">Transcription</keyword>
<proteinExistence type="predicted"/>
<dbReference type="PANTHER" id="PTHR46797">
    <property type="entry name" value="HTH-TYPE TRANSCRIPTIONAL REGULATOR"/>
    <property type="match status" value="1"/>
</dbReference>
<keyword evidence="2" id="KW-0238">DNA-binding</keyword>
<gene>
    <name evidence="5" type="ORF">F4Y60_04360</name>
</gene>
<dbReference type="InterPro" id="IPR001387">
    <property type="entry name" value="Cro/C1-type_HTH"/>
</dbReference>
<comment type="caution">
    <text evidence="5">The sequence shown here is derived from an EMBL/GenBank/DDBJ whole genome shotgun (WGS) entry which is preliminary data.</text>
</comment>
<dbReference type="GO" id="GO:0005829">
    <property type="term" value="C:cytosol"/>
    <property type="evidence" value="ECO:0007669"/>
    <property type="project" value="TreeGrafter"/>
</dbReference>
<organism evidence="5">
    <name type="scientific">Boseongicola sp. SB0664_bin_43</name>
    <dbReference type="NCBI Taxonomy" id="2604844"/>
    <lineage>
        <taxon>Bacteria</taxon>
        <taxon>Pseudomonadati</taxon>
        <taxon>Pseudomonadota</taxon>
        <taxon>Alphaproteobacteria</taxon>
        <taxon>Rhodobacterales</taxon>
        <taxon>Paracoccaceae</taxon>
        <taxon>Boseongicola</taxon>
    </lineage>
</organism>
<reference evidence="5" key="1">
    <citation type="submission" date="2019-09" db="EMBL/GenBank/DDBJ databases">
        <title>Characterisation of the sponge microbiome using genome-centric metagenomics.</title>
        <authorList>
            <person name="Engelberts J.P."/>
            <person name="Robbins S.J."/>
            <person name="De Goeij J.M."/>
            <person name="Aranda M."/>
            <person name="Bell S.C."/>
            <person name="Webster N.S."/>
        </authorList>
    </citation>
    <scope>NUCLEOTIDE SEQUENCE</scope>
    <source>
        <strain evidence="5">SB0664_bin_43</strain>
    </source>
</reference>
<dbReference type="PANTHER" id="PTHR46797:SF23">
    <property type="entry name" value="HTH-TYPE TRANSCRIPTIONAL REGULATOR SUTR"/>
    <property type="match status" value="1"/>
</dbReference>
<evidence type="ECO:0000259" key="4">
    <source>
        <dbReference type="PROSITE" id="PS50943"/>
    </source>
</evidence>
<evidence type="ECO:0000256" key="2">
    <source>
        <dbReference type="ARBA" id="ARBA00023125"/>
    </source>
</evidence>
<dbReference type="Gene3D" id="1.10.260.40">
    <property type="entry name" value="lambda repressor-like DNA-binding domains"/>
    <property type="match status" value="1"/>
</dbReference>
<dbReference type="GO" id="GO:0003677">
    <property type="term" value="F:DNA binding"/>
    <property type="evidence" value="ECO:0007669"/>
    <property type="project" value="UniProtKB-KW"/>
</dbReference>